<dbReference type="InterPro" id="IPR036908">
    <property type="entry name" value="RlpA-like_sf"/>
</dbReference>
<dbReference type="Pfam" id="PF07249">
    <property type="entry name" value="Cerato-platanin"/>
    <property type="match status" value="1"/>
</dbReference>
<reference evidence="5 6" key="1">
    <citation type="submission" date="2024-01" db="EMBL/GenBank/DDBJ databases">
        <title>A draft genome for the cacao thread blight pathogen Marasmiellus scandens.</title>
        <authorList>
            <person name="Baruah I.K."/>
            <person name="Leung J."/>
            <person name="Bukari Y."/>
            <person name="Amoako-Attah I."/>
            <person name="Meinhardt L.W."/>
            <person name="Bailey B.A."/>
            <person name="Cohen S.P."/>
        </authorList>
    </citation>
    <scope>NUCLEOTIDE SEQUENCE [LARGE SCALE GENOMIC DNA]</scope>
    <source>
        <strain evidence="5 6">GH-19</strain>
    </source>
</reference>
<keyword evidence="4" id="KW-0732">Signal</keyword>
<dbReference type="InterPro" id="IPR010829">
    <property type="entry name" value="Cerato-platanin"/>
</dbReference>
<keyword evidence="6" id="KW-1185">Reference proteome</keyword>
<name>A0ABR1JFW9_9AGAR</name>
<evidence type="ECO:0008006" key="7">
    <source>
        <dbReference type="Google" id="ProtNLM"/>
    </source>
</evidence>
<accession>A0ABR1JFW9</accession>
<dbReference type="Proteomes" id="UP001498398">
    <property type="component" value="Unassembled WGS sequence"/>
</dbReference>
<evidence type="ECO:0000313" key="5">
    <source>
        <dbReference type="EMBL" id="KAK7456499.1"/>
    </source>
</evidence>
<dbReference type="CDD" id="cd22778">
    <property type="entry name" value="DPBB_CEPL-like"/>
    <property type="match status" value="1"/>
</dbReference>
<proteinExistence type="inferred from homology"/>
<feature type="chain" id="PRO_5046695329" description="Cerato-platanin" evidence="4">
    <location>
        <begin position="21"/>
        <end position="145"/>
    </location>
</feature>
<sequence length="145" mass="14916">MKFFTVLSSAAVLLPALAGAVQLQYDNTYDNRNGAMSSVACSDGVNGLITRFGWQTFGNIPRFPHIGAAAAVAGWNSAQCGTCWKLSYTNANSVTKSINVLAIDHAGAGFNVAQAAMDELTGGQAVALGRVDVTAAQVATSNCGL</sequence>
<feature type="signal peptide" evidence="4">
    <location>
        <begin position="1"/>
        <end position="20"/>
    </location>
</feature>
<comment type="similarity">
    <text evidence="2">Belongs to the cerato-platanin family.</text>
</comment>
<evidence type="ECO:0000313" key="6">
    <source>
        <dbReference type="Proteomes" id="UP001498398"/>
    </source>
</evidence>
<comment type="subcellular location">
    <subcellularLocation>
        <location evidence="1">Secreted</location>
    </subcellularLocation>
</comment>
<evidence type="ECO:0000256" key="1">
    <source>
        <dbReference type="ARBA" id="ARBA00004613"/>
    </source>
</evidence>
<keyword evidence="3" id="KW-0964">Secreted</keyword>
<organism evidence="5 6">
    <name type="scientific">Marasmiellus scandens</name>
    <dbReference type="NCBI Taxonomy" id="2682957"/>
    <lineage>
        <taxon>Eukaryota</taxon>
        <taxon>Fungi</taxon>
        <taxon>Dikarya</taxon>
        <taxon>Basidiomycota</taxon>
        <taxon>Agaricomycotina</taxon>
        <taxon>Agaricomycetes</taxon>
        <taxon>Agaricomycetidae</taxon>
        <taxon>Agaricales</taxon>
        <taxon>Marasmiineae</taxon>
        <taxon>Omphalotaceae</taxon>
        <taxon>Marasmiellus</taxon>
    </lineage>
</organism>
<dbReference type="EMBL" id="JBANRG010000021">
    <property type="protein sequence ID" value="KAK7456499.1"/>
    <property type="molecule type" value="Genomic_DNA"/>
</dbReference>
<dbReference type="SUPFAM" id="SSF50685">
    <property type="entry name" value="Barwin-like endoglucanases"/>
    <property type="match status" value="1"/>
</dbReference>
<evidence type="ECO:0000256" key="2">
    <source>
        <dbReference type="ARBA" id="ARBA00010421"/>
    </source>
</evidence>
<gene>
    <name evidence="5" type="ORF">VKT23_010749</name>
</gene>
<protein>
    <recommendedName>
        <fullName evidence="7">Cerato-platanin</fullName>
    </recommendedName>
</protein>
<evidence type="ECO:0000256" key="4">
    <source>
        <dbReference type="SAM" id="SignalP"/>
    </source>
</evidence>
<evidence type="ECO:0000256" key="3">
    <source>
        <dbReference type="ARBA" id="ARBA00022525"/>
    </source>
</evidence>
<dbReference type="Gene3D" id="2.40.40.10">
    <property type="entry name" value="RlpA-like domain"/>
    <property type="match status" value="1"/>
</dbReference>
<comment type="caution">
    <text evidence="5">The sequence shown here is derived from an EMBL/GenBank/DDBJ whole genome shotgun (WGS) entry which is preliminary data.</text>
</comment>